<evidence type="ECO:0000259" key="2">
    <source>
        <dbReference type="PROSITE" id="PS51831"/>
    </source>
</evidence>
<dbReference type="NCBIfam" id="TIGR01353">
    <property type="entry name" value="dGTP_triPase"/>
    <property type="match status" value="1"/>
</dbReference>
<keyword evidence="1 3" id="KW-0378">Hydrolase</keyword>
<dbReference type="AlphaFoldDB" id="A0A8S0W5T7"/>
<sequence>MLSQALRIPAGFLSGVVIKWDCQSRMEAIFVGVSGMEMIRQRTEREEEERLSPLAAKSALAERRRPEIECTIRTKFQRDRDRILHSKPFRRLKHKTQVYIAPSGDHYRTRMTHSLEVSQICRTIGRGLRLNEDLIEGIALGHDVGHTPFGHVGEEALREIIGHFEHNEQSIRILTVLVNEGRGLNLTEPVLDGILNHTGDGIPRTLEGQIVKTGDRIAYLCHDYDDALRAGLLTPMELPENVRAIFGETPSRMITTMVVDMIAASADRTAIRQSETIAGTMREFRAFMFSRVYNSELLMEERRKGKYVVQALFDYYRRHLEKLPPGYLSWAEEDETKAVVDYISGLTDNYAIDLFQTIFVPRH</sequence>
<evidence type="ECO:0000313" key="3">
    <source>
        <dbReference type="EMBL" id="CAA7603458.1"/>
    </source>
</evidence>
<evidence type="ECO:0000313" key="5">
    <source>
        <dbReference type="Proteomes" id="UP001071230"/>
    </source>
</evidence>
<dbReference type="EMBL" id="LR746496">
    <property type="protein sequence ID" value="CAA7603458.1"/>
    <property type="molecule type" value="Genomic_DNA"/>
</dbReference>
<evidence type="ECO:0000313" key="4">
    <source>
        <dbReference type="EMBL" id="CEJ06839.1"/>
    </source>
</evidence>
<dbReference type="Gene3D" id="1.10.3210.10">
    <property type="entry name" value="Hypothetical protein af1432"/>
    <property type="match status" value="1"/>
</dbReference>
<dbReference type="InterPro" id="IPR026875">
    <property type="entry name" value="PHydrolase_assoc_dom"/>
</dbReference>
<dbReference type="EC" id="3.1.5.1" evidence="3"/>
<proteinExistence type="predicted"/>
<protein>
    <submittedName>
        <fullName evidence="3">DGTPase</fullName>
        <ecNumber evidence="3">3.1.5.1</ecNumber>
    </submittedName>
    <submittedName>
        <fullName evidence="4">Deoxyguanosinetriphosphate triphosphohydrolase-like protein</fullName>
    </submittedName>
</protein>
<organism evidence="3">
    <name type="scientific">Acididesulfobacillus acetoxydans</name>
    <dbReference type="NCBI Taxonomy" id="1561005"/>
    <lineage>
        <taxon>Bacteria</taxon>
        <taxon>Bacillati</taxon>
        <taxon>Bacillota</taxon>
        <taxon>Clostridia</taxon>
        <taxon>Eubacteriales</taxon>
        <taxon>Peptococcaceae</taxon>
        <taxon>Acididesulfobacillus</taxon>
    </lineage>
</organism>
<keyword evidence="5" id="KW-1185">Reference proteome</keyword>
<dbReference type="CDD" id="cd00077">
    <property type="entry name" value="HDc"/>
    <property type="match status" value="1"/>
</dbReference>
<dbReference type="Proteomes" id="UP001071230">
    <property type="component" value="Unassembled WGS sequence"/>
</dbReference>
<dbReference type="InterPro" id="IPR003607">
    <property type="entry name" value="HD/PDEase_dom"/>
</dbReference>
<gene>
    <name evidence="4" type="ORF">DEACI_1290</name>
    <name evidence="3" type="ORF">DEACI_4285</name>
</gene>
<dbReference type="Pfam" id="PF01966">
    <property type="entry name" value="HD"/>
    <property type="match status" value="1"/>
</dbReference>
<dbReference type="Proteomes" id="UP000836597">
    <property type="component" value="Chromosome"/>
</dbReference>
<dbReference type="EMBL" id="CDGJ01000033">
    <property type="protein sequence ID" value="CEJ06839.1"/>
    <property type="molecule type" value="Genomic_DNA"/>
</dbReference>
<feature type="domain" description="HD" evidence="2">
    <location>
        <begin position="110"/>
        <end position="220"/>
    </location>
</feature>
<dbReference type="SMART" id="SM00471">
    <property type="entry name" value="HDc"/>
    <property type="match status" value="1"/>
</dbReference>
<reference evidence="3" key="2">
    <citation type="submission" date="2020-01" db="EMBL/GenBank/DDBJ databases">
        <authorList>
            <person name="Hornung B."/>
        </authorList>
    </citation>
    <scope>NUCLEOTIDE SEQUENCE</scope>
    <source>
        <strain evidence="3">PacBioINE</strain>
    </source>
</reference>
<accession>A0A8S0W5T7</accession>
<dbReference type="InterPro" id="IPR006674">
    <property type="entry name" value="HD_domain"/>
</dbReference>
<dbReference type="InterPro" id="IPR051094">
    <property type="entry name" value="Diverse_Catalytic_Enzymes"/>
</dbReference>
<dbReference type="PANTHER" id="PTHR35795">
    <property type="entry name" value="SLR1885 PROTEIN"/>
    <property type="match status" value="1"/>
</dbReference>
<dbReference type="GO" id="GO:0008832">
    <property type="term" value="F:dGTPase activity"/>
    <property type="evidence" value="ECO:0007669"/>
    <property type="project" value="UniProtKB-EC"/>
</dbReference>
<name>A0A8S0W5T7_9FIRM</name>
<dbReference type="KEGG" id="aacx:DEACI_4285"/>
<dbReference type="InterPro" id="IPR006261">
    <property type="entry name" value="dGTPase"/>
</dbReference>
<dbReference type="NCBIfam" id="NF002327">
    <property type="entry name" value="PRK01286.1-2"/>
    <property type="match status" value="1"/>
</dbReference>
<reference evidence="4" key="1">
    <citation type="submission" date="2014-11" db="EMBL/GenBank/DDBJ databases">
        <authorList>
            <person name="Hornung B.V."/>
        </authorList>
    </citation>
    <scope>NUCLEOTIDE SEQUENCE</scope>
    <source>
        <strain evidence="4">INE</strain>
    </source>
</reference>
<dbReference type="Pfam" id="PF13286">
    <property type="entry name" value="HD_assoc"/>
    <property type="match status" value="1"/>
</dbReference>
<evidence type="ECO:0000256" key="1">
    <source>
        <dbReference type="ARBA" id="ARBA00022801"/>
    </source>
</evidence>
<dbReference type="PROSITE" id="PS51831">
    <property type="entry name" value="HD"/>
    <property type="match status" value="1"/>
</dbReference>
<dbReference type="SUPFAM" id="SSF109604">
    <property type="entry name" value="HD-domain/PDEase-like"/>
    <property type="match status" value="1"/>
</dbReference>
<dbReference type="PANTHER" id="PTHR35795:SF1">
    <property type="entry name" value="BIS(5'-NUCLEOSYL)-TETRAPHOSPHATASE, SYMMETRICAL"/>
    <property type="match status" value="1"/>
</dbReference>